<gene>
    <name evidence="1" type="ORF">BDZ94DRAFT_1247642</name>
</gene>
<dbReference type="Proteomes" id="UP000807353">
    <property type="component" value="Unassembled WGS sequence"/>
</dbReference>
<protein>
    <submittedName>
        <fullName evidence="1">Uncharacterized protein</fullName>
    </submittedName>
</protein>
<dbReference type="AlphaFoldDB" id="A0A9P6CPK4"/>
<dbReference type="OrthoDB" id="3354475at2759"/>
<organism evidence="1 2">
    <name type="scientific">Collybia nuda</name>
    <dbReference type="NCBI Taxonomy" id="64659"/>
    <lineage>
        <taxon>Eukaryota</taxon>
        <taxon>Fungi</taxon>
        <taxon>Dikarya</taxon>
        <taxon>Basidiomycota</taxon>
        <taxon>Agaricomycotina</taxon>
        <taxon>Agaricomycetes</taxon>
        <taxon>Agaricomycetidae</taxon>
        <taxon>Agaricales</taxon>
        <taxon>Tricholomatineae</taxon>
        <taxon>Clitocybaceae</taxon>
        <taxon>Collybia</taxon>
    </lineage>
</organism>
<name>A0A9P6CPK4_9AGAR</name>
<dbReference type="EMBL" id="MU150235">
    <property type="protein sequence ID" value="KAF9467768.1"/>
    <property type="molecule type" value="Genomic_DNA"/>
</dbReference>
<accession>A0A9P6CPK4</accession>
<keyword evidence="2" id="KW-1185">Reference proteome</keyword>
<comment type="caution">
    <text evidence="1">The sequence shown here is derived from an EMBL/GenBank/DDBJ whole genome shotgun (WGS) entry which is preliminary data.</text>
</comment>
<sequence length="194" mass="22369">MYCKFEFLEIYIQGQVYESQGLEQFTAALTQHPSCLTLKNLYFQCEYDAEDETSPNPRSPSQLLEPPFLSTALESVETYGPPNSGFDDRWLDEAVRAWKSLRRLNISGQDNPPQITLAGLIPLVRHCPHLYYIDLELQAIPMKPFLLKDVKNLNIFTLYLRNSILAVDPVLKFRVGQLQAWEQVNSWLCNSDRP</sequence>
<proteinExistence type="predicted"/>
<reference evidence="1" key="1">
    <citation type="submission" date="2020-11" db="EMBL/GenBank/DDBJ databases">
        <authorList>
            <consortium name="DOE Joint Genome Institute"/>
            <person name="Ahrendt S."/>
            <person name="Riley R."/>
            <person name="Andreopoulos W."/>
            <person name="Labutti K."/>
            <person name="Pangilinan J."/>
            <person name="Ruiz-Duenas F.J."/>
            <person name="Barrasa J.M."/>
            <person name="Sanchez-Garcia M."/>
            <person name="Camarero S."/>
            <person name="Miyauchi S."/>
            <person name="Serrano A."/>
            <person name="Linde D."/>
            <person name="Babiker R."/>
            <person name="Drula E."/>
            <person name="Ayuso-Fernandez I."/>
            <person name="Pacheco R."/>
            <person name="Padilla G."/>
            <person name="Ferreira P."/>
            <person name="Barriuso J."/>
            <person name="Kellner H."/>
            <person name="Castanera R."/>
            <person name="Alfaro M."/>
            <person name="Ramirez L."/>
            <person name="Pisabarro A.G."/>
            <person name="Kuo A."/>
            <person name="Tritt A."/>
            <person name="Lipzen A."/>
            <person name="He G."/>
            <person name="Yan M."/>
            <person name="Ng V."/>
            <person name="Cullen D."/>
            <person name="Martin F."/>
            <person name="Rosso M.-N."/>
            <person name="Henrissat B."/>
            <person name="Hibbett D."/>
            <person name="Martinez A.T."/>
            <person name="Grigoriev I.V."/>
        </authorList>
    </citation>
    <scope>NUCLEOTIDE SEQUENCE</scope>
    <source>
        <strain evidence="1">CBS 247.69</strain>
    </source>
</reference>
<dbReference type="Gene3D" id="3.80.10.10">
    <property type="entry name" value="Ribonuclease Inhibitor"/>
    <property type="match status" value="1"/>
</dbReference>
<evidence type="ECO:0000313" key="1">
    <source>
        <dbReference type="EMBL" id="KAF9467768.1"/>
    </source>
</evidence>
<dbReference type="InterPro" id="IPR032675">
    <property type="entry name" value="LRR_dom_sf"/>
</dbReference>
<evidence type="ECO:0000313" key="2">
    <source>
        <dbReference type="Proteomes" id="UP000807353"/>
    </source>
</evidence>